<dbReference type="OrthoDB" id="2410556at2"/>
<keyword evidence="3" id="KW-1185">Reference proteome</keyword>
<feature type="transmembrane region" description="Helical" evidence="1">
    <location>
        <begin position="77"/>
        <end position="98"/>
    </location>
</feature>
<organism evidence="2 3">
    <name type="scientific">Staphylococcus massiliensis S46</name>
    <dbReference type="NCBI Taxonomy" id="1229783"/>
    <lineage>
        <taxon>Bacteria</taxon>
        <taxon>Bacillati</taxon>
        <taxon>Bacillota</taxon>
        <taxon>Bacilli</taxon>
        <taxon>Bacillales</taxon>
        <taxon>Staphylococcaceae</taxon>
        <taxon>Staphylococcus</taxon>
    </lineage>
</organism>
<name>K9AS82_9STAP</name>
<proteinExistence type="predicted"/>
<evidence type="ECO:0000313" key="3">
    <source>
        <dbReference type="Proteomes" id="UP000009885"/>
    </source>
</evidence>
<feature type="transmembrane region" description="Helical" evidence="1">
    <location>
        <begin position="20"/>
        <end position="39"/>
    </location>
</feature>
<gene>
    <name evidence="2" type="ORF">C273_01510</name>
</gene>
<dbReference type="eggNOG" id="ENOG50341VD">
    <property type="taxonomic scope" value="Bacteria"/>
</dbReference>
<dbReference type="RefSeq" id="WP_009381991.1">
    <property type="nucleotide sequence ID" value="NZ_AMSQ01000002.1"/>
</dbReference>
<reference evidence="2 3" key="1">
    <citation type="journal article" date="2013" name="Genome Announc.">
        <title>Genome Sequence of Staphylococcus massiliensis Strain S46, Isolated from the Surface of Healthy Human Skin.</title>
        <authorList>
            <person name="Srivastav R."/>
            <person name="Singh A."/>
            <person name="Jangir P.K."/>
            <person name="Kumari C."/>
            <person name="Muduli S."/>
            <person name="Sharma R."/>
        </authorList>
    </citation>
    <scope>NUCLEOTIDE SEQUENCE [LARGE SCALE GENOMIC DNA]</scope>
    <source>
        <strain evidence="2 3">S46</strain>
    </source>
</reference>
<keyword evidence="1" id="KW-0812">Transmembrane</keyword>
<evidence type="ECO:0000313" key="2">
    <source>
        <dbReference type="EMBL" id="EKU50278.1"/>
    </source>
</evidence>
<dbReference type="AlphaFoldDB" id="K9AS82"/>
<dbReference type="EMBL" id="AMSQ01000002">
    <property type="protein sequence ID" value="EKU50278.1"/>
    <property type="molecule type" value="Genomic_DNA"/>
</dbReference>
<accession>K9AS82</accession>
<keyword evidence="1" id="KW-0472">Membrane</keyword>
<protein>
    <submittedName>
        <fullName evidence="2">Uncharacterized protein</fullName>
    </submittedName>
</protein>
<dbReference type="Proteomes" id="UP000009885">
    <property type="component" value="Unassembled WGS sequence"/>
</dbReference>
<comment type="caution">
    <text evidence="2">The sequence shown here is derived from an EMBL/GenBank/DDBJ whole genome shotgun (WGS) entry which is preliminary data.</text>
</comment>
<sequence>MFRDLGFYIFGHQLDKFIQYFIFELLIITLLAVIATIFLKKAWVIFAVVIVLNLIDITIIANFDAGGQGIGAFFKNWFTLFLAKLFPMFYEILLAMLITNLPFMRKKFNLA</sequence>
<evidence type="ECO:0000256" key="1">
    <source>
        <dbReference type="SAM" id="Phobius"/>
    </source>
</evidence>
<keyword evidence="1" id="KW-1133">Transmembrane helix</keyword>
<dbReference type="PATRIC" id="fig|1229783.3.peg.307"/>
<feature type="transmembrane region" description="Helical" evidence="1">
    <location>
        <begin position="44"/>
        <end position="65"/>
    </location>
</feature>